<evidence type="ECO:0000313" key="1">
    <source>
        <dbReference type="EMBL" id="KYG77159.1"/>
    </source>
</evidence>
<dbReference type="RefSeq" id="WP_068415285.1">
    <property type="nucleotide sequence ID" value="NZ_LRDB01000014.1"/>
</dbReference>
<gene>
    <name evidence="1" type="ORF">AWN68_18170</name>
</gene>
<dbReference type="AlphaFoldDB" id="A0A150XEI1"/>
<dbReference type="OrthoDB" id="7871381at2"/>
<dbReference type="STRING" id="296218.AWN68_18170"/>
<dbReference type="Proteomes" id="UP000075615">
    <property type="component" value="Unassembled WGS sequence"/>
</dbReference>
<evidence type="ECO:0000313" key="2">
    <source>
        <dbReference type="Proteomes" id="UP000075615"/>
    </source>
</evidence>
<protein>
    <submittedName>
        <fullName evidence="1">Uncharacterized protein</fullName>
    </submittedName>
</protein>
<reference evidence="1 2" key="1">
    <citation type="submission" date="2016-01" db="EMBL/GenBank/DDBJ databases">
        <title>Genome sequencing of Roseivirga echinicomitans KMM 6058.</title>
        <authorList>
            <person name="Selvaratnam C."/>
            <person name="Thevarajoo S."/>
            <person name="Goh K.M."/>
            <person name="Ee R."/>
            <person name="Chan K.-G."/>
            <person name="Chong C.S."/>
        </authorList>
    </citation>
    <scope>NUCLEOTIDE SEQUENCE [LARGE SCALE GENOMIC DNA]</scope>
    <source>
        <strain evidence="1 2">KMM 6058</strain>
    </source>
</reference>
<sequence length="196" mass="22953">MLNLNIKNTSNPYEDFKRIASDLMNNCLLQVSEDSFRIMDIEFYYYSELHKDPYSHKNQKQLTSNEWYFHGSGLDITFGNGESFGGILIREIQEMNTNNYFSGPIVSVSRILSSIKQLEIRELKFGLIKNNNPFSSDLFQAPRIGLNKAHDEDYHSRPYRFLVEPKKPHKEKSRIIETTMNLRNTSLKDAQEIIYN</sequence>
<organism evidence="1 2">
    <name type="scientific">Roseivirga echinicomitans</name>
    <dbReference type="NCBI Taxonomy" id="296218"/>
    <lineage>
        <taxon>Bacteria</taxon>
        <taxon>Pseudomonadati</taxon>
        <taxon>Bacteroidota</taxon>
        <taxon>Cytophagia</taxon>
        <taxon>Cytophagales</taxon>
        <taxon>Roseivirgaceae</taxon>
        <taxon>Roseivirga</taxon>
    </lineage>
</organism>
<comment type="caution">
    <text evidence="1">The sequence shown here is derived from an EMBL/GenBank/DDBJ whole genome shotgun (WGS) entry which is preliminary data.</text>
</comment>
<name>A0A150XEI1_9BACT</name>
<proteinExistence type="predicted"/>
<keyword evidence="2" id="KW-1185">Reference proteome</keyword>
<dbReference type="EMBL" id="LRDB01000014">
    <property type="protein sequence ID" value="KYG77159.1"/>
    <property type="molecule type" value="Genomic_DNA"/>
</dbReference>
<accession>A0A150XEI1</accession>